<feature type="region of interest" description="Disordered" evidence="1">
    <location>
        <begin position="363"/>
        <end position="444"/>
    </location>
</feature>
<evidence type="ECO:0000259" key="2">
    <source>
        <dbReference type="Pfam" id="PF17667"/>
    </source>
</evidence>
<organism evidence="3 4">
    <name type="scientific">Trametes pubescens</name>
    <name type="common">White-rot fungus</name>
    <dbReference type="NCBI Taxonomy" id="154538"/>
    <lineage>
        <taxon>Eukaryota</taxon>
        <taxon>Fungi</taxon>
        <taxon>Dikarya</taxon>
        <taxon>Basidiomycota</taxon>
        <taxon>Agaricomycotina</taxon>
        <taxon>Agaricomycetes</taxon>
        <taxon>Polyporales</taxon>
        <taxon>Polyporaceae</taxon>
        <taxon>Trametes</taxon>
    </lineage>
</organism>
<feature type="compositionally biased region" description="Polar residues" evidence="1">
    <location>
        <begin position="24"/>
        <end position="35"/>
    </location>
</feature>
<comment type="caution">
    <text evidence="3">The sequence shown here is derived from an EMBL/GenBank/DDBJ whole genome shotgun (WGS) entry which is preliminary data.</text>
</comment>
<dbReference type="Proteomes" id="UP000184267">
    <property type="component" value="Unassembled WGS sequence"/>
</dbReference>
<sequence length="703" mass="76116">MSTNKDNSSSLPRLPLPPSAPNLTQPAANRLTSGSRLRYSVLPGHPEVGPQGDIFNPSSSDEYEGEANDPMDHSSRSPTPPDASSDAATSDDVGYESNAPAPSFTSLRSLLNESDVSMTSDYDLSVSPDGPPLGSLRYGRAPSAPVGLPSAPVGLPSAPVGLPSAPVGLPSAPDVGSTSRGLSAALFSSFKSTPLRHSTSSTLSQDHLRGVHKALYTNLVNHTKKVTSEQWVEGVLGLDTVAFAKLHTAIHDAGWAQDQPIVDALQEITEAQKEIETYDPYCKIINYIMAHAQDLTAYPPATDHLGNLSFRPHNLKGVVKGVQEEVNAARRFPDIVALTDSTNETHWYMLPLTCELKYTTKADNTAQRRHESVSTEASSEGRGSADLPISWGSGDVMNSPTVSSGSQGIPVAGNVDSPASGDLRRKRKVKGTASGPARPKRTKLRGEGLASLEPEREVYVQAANNALEMLAYSYGARLSCINLTVWDDKFGLWYYDPCGVVFSDPSTSFSFFGDFARAAAVFVVLKSLRALQWGAIPGFKPPGDASSSFPVRDMTGYTVDVGDGRTVCFEKNLYSQYELLGRRSVVYKASLVSVKNDEENKSAVAVKVAYQASGRVAEYELLKTAHEKGVPHIPKMHAHRDLYALSELQGGVRQRLRKLYPDLFTDVEDRIARLIAFDQYLPLKDRLIEHPEDIIAMVDQITD</sequence>
<feature type="compositionally biased region" description="Low complexity" evidence="1">
    <location>
        <begin position="82"/>
        <end position="92"/>
    </location>
</feature>
<protein>
    <recommendedName>
        <fullName evidence="2">Fungal-type protein kinase domain-containing protein</fullName>
    </recommendedName>
</protein>
<evidence type="ECO:0000313" key="3">
    <source>
        <dbReference type="EMBL" id="OJT11815.1"/>
    </source>
</evidence>
<feature type="non-terminal residue" evidence="3">
    <location>
        <position position="703"/>
    </location>
</feature>
<evidence type="ECO:0000256" key="1">
    <source>
        <dbReference type="SAM" id="MobiDB-lite"/>
    </source>
</evidence>
<evidence type="ECO:0000313" key="4">
    <source>
        <dbReference type="Proteomes" id="UP000184267"/>
    </source>
</evidence>
<dbReference type="Pfam" id="PF17667">
    <property type="entry name" value="Pkinase_fungal"/>
    <property type="match status" value="1"/>
</dbReference>
<dbReference type="AlphaFoldDB" id="A0A1M2VW27"/>
<dbReference type="EMBL" id="MNAD01000569">
    <property type="protein sequence ID" value="OJT11815.1"/>
    <property type="molecule type" value="Genomic_DNA"/>
</dbReference>
<reference evidence="3 4" key="1">
    <citation type="submission" date="2016-10" db="EMBL/GenBank/DDBJ databases">
        <title>Genome sequence of the basidiomycete white-rot fungus Trametes pubescens.</title>
        <authorList>
            <person name="Makela M.R."/>
            <person name="Granchi Z."/>
            <person name="Peng M."/>
            <person name="De Vries R.P."/>
            <person name="Grigoriev I."/>
            <person name="Riley R."/>
            <person name="Hilden K."/>
        </authorList>
    </citation>
    <scope>NUCLEOTIDE SEQUENCE [LARGE SCALE GENOMIC DNA]</scope>
    <source>
        <strain evidence="3 4">FBCC735</strain>
    </source>
</reference>
<feature type="compositionally biased region" description="Polar residues" evidence="1">
    <location>
        <begin position="396"/>
        <end position="407"/>
    </location>
</feature>
<dbReference type="InterPro" id="IPR040976">
    <property type="entry name" value="Pkinase_fungal"/>
</dbReference>
<accession>A0A1M2VW27</accession>
<feature type="domain" description="Fungal-type protein kinase" evidence="2">
    <location>
        <begin position="476"/>
        <end position="643"/>
    </location>
</feature>
<gene>
    <name evidence="3" type="ORF">TRAPUB_11610</name>
</gene>
<dbReference type="OrthoDB" id="2754583at2759"/>
<feature type="region of interest" description="Disordered" evidence="1">
    <location>
        <begin position="1"/>
        <end position="103"/>
    </location>
</feature>
<proteinExistence type="predicted"/>
<name>A0A1M2VW27_TRAPU</name>
<keyword evidence="4" id="KW-1185">Reference proteome</keyword>